<keyword evidence="2" id="KW-1185">Reference proteome</keyword>
<protein>
    <submittedName>
        <fullName evidence="1">Uncharacterized protein</fullName>
    </submittedName>
</protein>
<organism evidence="1 2">
    <name type="scientific">Agrobacterium phage Atu_ph07</name>
    <dbReference type="NCBI Taxonomy" id="2024264"/>
    <lineage>
        <taxon>Viruses</taxon>
        <taxon>Duplodnaviria</taxon>
        <taxon>Heunggongvirae</taxon>
        <taxon>Uroviricota</taxon>
        <taxon>Caudoviricetes</taxon>
        <taxon>Polybotosvirus</taxon>
        <taxon>Polybotosvirus Atuph07</taxon>
    </lineage>
</organism>
<name>A0A2L0V0G2_9CAUD</name>
<accession>A0A2L0V0G2</accession>
<proteinExistence type="predicted"/>
<dbReference type="KEGG" id="vg:40088522"/>
<dbReference type="RefSeq" id="YP_009612184.1">
    <property type="nucleotide sequence ID" value="NC_042013.1"/>
</dbReference>
<sequence length="99" mass="11817">MSPEQKRLIHIFTKFNVDEIEYYNGEYMLDVNGTYVYTYDIKDYLPVVIKAGDIFEFSIKNVHGTIVLHIPTFQHKPLYSEKVYDWFKANTTFYDFSPD</sequence>
<dbReference type="EMBL" id="MF403008">
    <property type="protein sequence ID" value="AUZ95278.1"/>
    <property type="molecule type" value="Genomic_DNA"/>
</dbReference>
<dbReference type="Proteomes" id="UP000223025">
    <property type="component" value="Segment"/>
</dbReference>
<dbReference type="GeneID" id="40088522"/>
<evidence type="ECO:0000313" key="2">
    <source>
        <dbReference type="Proteomes" id="UP000223025"/>
    </source>
</evidence>
<evidence type="ECO:0000313" key="1">
    <source>
        <dbReference type="EMBL" id="AUZ95278.1"/>
    </source>
</evidence>
<reference evidence="1 2" key="1">
    <citation type="submission" date="2017-06" db="EMBL/GenBank/DDBJ databases">
        <authorList>
            <person name="Kim H.J."/>
            <person name="Triplett B.A."/>
        </authorList>
    </citation>
    <scope>NUCLEOTIDE SEQUENCE [LARGE SCALE GENOMIC DNA]</scope>
</reference>